<evidence type="ECO:0000313" key="3">
    <source>
        <dbReference type="Proteomes" id="UP000501692"/>
    </source>
</evidence>
<evidence type="ECO:0000256" key="1">
    <source>
        <dbReference type="SAM" id="SignalP"/>
    </source>
</evidence>
<organism evidence="2 3">
    <name type="scientific">Acinetobacter pittii</name>
    <name type="common">Acinetobacter genomosp. 3</name>
    <dbReference type="NCBI Taxonomy" id="48296"/>
    <lineage>
        <taxon>Bacteria</taxon>
        <taxon>Pseudomonadati</taxon>
        <taxon>Pseudomonadota</taxon>
        <taxon>Gammaproteobacteria</taxon>
        <taxon>Moraxellales</taxon>
        <taxon>Moraxellaceae</taxon>
        <taxon>Acinetobacter</taxon>
        <taxon>Acinetobacter calcoaceticus/baumannii complex</taxon>
    </lineage>
</organism>
<dbReference type="EMBL" id="CP049806">
    <property type="protein sequence ID" value="QIT17617.1"/>
    <property type="molecule type" value="Genomic_DNA"/>
</dbReference>
<dbReference type="Proteomes" id="UP000501692">
    <property type="component" value="Chromosome"/>
</dbReference>
<dbReference type="AlphaFoldDB" id="A0A6H0FTB9"/>
<protein>
    <submittedName>
        <fullName evidence="2">Uncharacterized protein</fullName>
    </submittedName>
</protein>
<name>A0A6H0FTB9_ACIPI</name>
<dbReference type="RefSeq" id="WP_068530153.1">
    <property type="nucleotide sequence ID" value="NZ_CAJHHN010000002.1"/>
</dbReference>
<gene>
    <name evidence="2" type="ORF">G8E09_07750</name>
</gene>
<feature type="chain" id="PRO_5026198553" evidence="1">
    <location>
        <begin position="22"/>
        <end position="121"/>
    </location>
</feature>
<reference evidence="2 3" key="1">
    <citation type="submission" date="2020-03" db="EMBL/GenBank/DDBJ databases">
        <authorList>
            <person name="Zhang L."/>
            <person name="Han X."/>
            <person name="Chen Y."/>
            <person name="Yu Y."/>
        </authorList>
    </citation>
    <scope>NUCLEOTIDE SEQUENCE [LARGE SCALE GENOMIC DNA]</scope>
    <source>
        <strain evidence="2 3">A1254</strain>
    </source>
</reference>
<sequence length="121" mass="13894">MKKSQLLIVVFTAFYMNFLYANPAEEVKYTKEINNRLNQSDCLLKTSKEKLEFNDQNKNTLDSQNILVYDCSAKVLPTVSFTSPNNLNQLNNEGFIPYPDVNLNIEEAPEYKNTVVVTVTF</sequence>
<feature type="signal peptide" evidence="1">
    <location>
        <begin position="1"/>
        <end position="21"/>
    </location>
</feature>
<evidence type="ECO:0000313" key="2">
    <source>
        <dbReference type="EMBL" id="QIT17617.1"/>
    </source>
</evidence>
<accession>A0A6H0FTB9</accession>
<proteinExistence type="predicted"/>
<keyword evidence="1" id="KW-0732">Signal</keyword>